<dbReference type="EMBL" id="CM017650">
    <property type="protein sequence ID" value="TYI91733.1"/>
    <property type="molecule type" value="Genomic_DNA"/>
</dbReference>
<organism evidence="1 2">
    <name type="scientific">Gossypium mustelinum</name>
    <name type="common">Cotton</name>
    <name type="synonym">Gossypium caicoense</name>
    <dbReference type="NCBI Taxonomy" id="34275"/>
    <lineage>
        <taxon>Eukaryota</taxon>
        <taxon>Viridiplantae</taxon>
        <taxon>Streptophyta</taxon>
        <taxon>Embryophyta</taxon>
        <taxon>Tracheophyta</taxon>
        <taxon>Spermatophyta</taxon>
        <taxon>Magnoliopsida</taxon>
        <taxon>eudicotyledons</taxon>
        <taxon>Gunneridae</taxon>
        <taxon>Pentapetalae</taxon>
        <taxon>rosids</taxon>
        <taxon>malvids</taxon>
        <taxon>Malvales</taxon>
        <taxon>Malvaceae</taxon>
        <taxon>Malvoideae</taxon>
        <taxon>Gossypium</taxon>
    </lineage>
</organism>
<keyword evidence="2" id="KW-1185">Reference proteome</keyword>
<dbReference type="AlphaFoldDB" id="A0A5D2VQG9"/>
<protein>
    <submittedName>
        <fullName evidence="1">Uncharacterized protein</fullName>
    </submittedName>
</protein>
<name>A0A5D2VQG9_GOSMU</name>
<dbReference type="Proteomes" id="UP000323597">
    <property type="component" value="Chromosome D02"/>
</dbReference>
<sequence length="73" mass="8073">MIVVYTQHGYPSEALDLCNSLLRTDLKPTEAIITSILSACADLRPLSIRNEIELYVIDKSGPHWLTCTVDVVG</sequence>
<reference evidence="1 2" key="1">
    <citation type="submission" date="2019-07" db="EMBL/GenBank/DDBJ databases">
        <title>WGS assembly of Gossypium mustelinum.</title>
        <authorList>
            <person name="Chen Z.J."/>
            <person name="Sreedasyam A."/>
            <person name="Ando A."/>
            <person name="Song Q."/>
            <person name="De L."/>
            <person name="Hulse-Kemp A."/>
            <person name="Ding M."/>
            <person name="Ye W."/>
            <person name="Kirkbride R."/>
            <person name="Jenkins J."/>
            <person name="Plott C."/>
            <person name="Lovell J."/>
            <person name="Lin Y.-M."/>
            <person name="Vaughn R."/>
            <person name="Liu B."/>
            <person name="Li W."/>
            <person name="Simpson S."/>
            <person name="Scheffler B."/>
            <person name="Saski C."/>
            <person name="Grover C."/>
            <person name="Hu G."/>
            <person name="Conover J."/>
            <person name="Carlson J."/>
            <person name="Shu S."/>
            <person name="Boston L."/>
            <person name="Williams M."/>
            <person name="Peterson D."/>
            <person name="Mcgee K."/>
            <person name="Jones D."/>
            <person name="Wendel J."/>
            <person name="Stelly D."/>
            <person name="Grimwood J."/>
            <person name="Schmutz J."/>
        </authorList>
    </citation>
    <scope>NUCLEOTIDE SEQUENCE [LARGE SCALE GENOMIC DNA]</scope>
    <source>
        <strain evidence="1">1408120.09</strain>
    </source>
</reference>
<evidence type="ECO:0000313" key="1">
    <source>
        <dbReference type="EMBL" id="TYI91733.1"/>
    </source>
</evidence>
<proteinExistence type="predicted"/>
<evidence type="ECO:0000313" key="2">
    <source>
        <dbReference type="Proteomes" id="UP000323597"/>
    </source>
</evidence>
<gene>
    <name evidence="1" type="ORF">E1A91_D02G015100v1</name>
</gene>
<accession>A0A5D2VQG9</accession>